<organism evidence="1 2">
    <name type="scientific">Psilocybe cyanescens</name>
    <dbReference type="NCBI Taxonomy" id="93625"/>
    <lineage>
        <taxon>Eukaryota</taxon>
        <taxon>Fungi</taxon>
        <taxon>Dikarya</taxon>
        <taxon>Basidiomycota</taxon>
        <taxon>Agaricomycotina</taxon>
        <taxon>Agaricomycetes</taxon>
        <taxon>Agaricomycetidae</taxon>
        <taxon>Agaricales</taxon>
        <taxon>Agaricineae</taxon>
        <taxon>Strophariaceae</taxon>
        <taxon>Psilocybe</taxon>
    </lineage>
</organism>
<dbReference type="OrthoDB" id="3247418at2759"/>
<accession>A0A409X9B5</accession>
<dbReference type="EMBL" id="NHYD01002291">
    <property type="protein sequence ID" value="PPQ87388.1"/>
    <property type="molecule type" value="Genomic_DNA"/>
</dbReference>
<evidence type="ECO:0000313" key="1">
    <source>
        <dbReference type="EMBL" id="PPQ87388.1"/>
    </source>
</evidence>
<dbReference type="Proteomes" id="UP000283269">
    <property type="component" value="Unassembled WGS sequence"/>
</dbReference>
<evidence type="ECO:0008006" key="3">
    <source>
        <dbReference type="Google" id="ProtNLM"/>
    </source>
</evidence>
<dbReference type="InParanoid" id="A0A409X9B5"/>
<dbReference type="AlphaFoldDB" id="A0A409X9B5"/>
<proteinExistence type="predicted"/>
<name>A0A409X9B5_PSICY</name>
<gene>
    <name evidence="1" type="ORF">CVT25_008292</name>
</gene>
<sequence length="382" mass="43571">MAEIRSDIECMTTPSWLTDVPNNLGEPSHGKLKSDQWQTLGTTYLPISLIRLWDQNGDEAHDSCSAQHKILLSVTLSLVSVVIITSSRTVSSEKADLYLKHMQNYLAGLCDLFLLYKFLPNHHMALHLSEYICLYGPIHAWWTFPFEHLIGLLQHIPTNFQNGCPSAIKNCQSYFAKLVNPQIHNTLLTDISRFSVDLKDNTPFDPKDMTSIPEDTYKALRTHFQSTVPPRAAKFHTFYTMNGLTFSVFTQHQGNGSILVHHPLCPSVPAQIESVIQTSSTEILFVVKYFLKTMARDPFKKYPALQASLWSQNLGQLAIVKPQDVETHFACLQLIWDDSWCIVVVSLSRVFIYLNTVQHVTYLRYKNINWNNMSLQWALAVP</sequence>
<reference evidence="1 2" key="1">
    <citation type="journal article" date="2018" name="Evol. Lett.">
        <title>Horizontal gene cluster transfer increased hallucinogenic mushroom diversity.</title>
        <authorList>
            <person name="Reynolds H.T."/>
            <person name="Vijayakumar V."/>
            <person name="Gluck-Thaler E."/>
            <person name="Korotkin H.B."/>
            <person name="Matheny P.B."/>
            <person name="Slot J.C."/>
        </authorList>
    </citation>
    <scope>NUCLEOTIDE SEQUENCE [LARGE SCALE GENOMIC DNA]</scope>
    <source>
        <strain evidence="1 2">2631</strain>
    </source>
</reference>
<comment type="caution">
    <text evidence="1">The sequence shown here is derived from an EMBL/GenBank/DDBJ whole genome shotgun (WGS) entry which is preliminary data.</text>
</comment>
<evidence type="ECO:0000313" key="2">
    <source>
        <dbReference type="Proteomes" id="UP000283269"/>
    </source>
</evidence>
<dbReference type="STRING" id="93625.A0A409X9B5"/>
<keyword evidence="2" id="KW-1185">Reference proteome</keyword>
<protein>
    <recommendedName>
        <fullName evidence="3">DUF4218 domain-containing protein</fullName>
    </recommendedName>
</protein>